<dbReference type="GO" id="GO:0016592">
    <property type="term" value="C:mediator complex"/>
    <property type="evidence" value="ECO:0007669"/>
    <property type="project" value="TreeGrafter"/>
</dbReference>
<dbReference type="Pfam" id="PF18296">
    <property type="entry name" value="MID_MedPIWI"/>
    <property type="match status" value="1"/>
</dbReference>
<evidence type="ECO:0000256" key="3">
    <source>
        <dbReference type="ARBA" id="ARBA00019618"/>
    </source>
</evidence>
<reference evidence="10 11" key="1">
    <citation type="journal article" date="2023" name="Nat. Commun.">
        <title>Origin of minicircular mitochondrial genomes in red algae.</title>
        <authorList>
            <person name="Lee Y."/>
            <person name="Cho C.H."/>
            <person name="Lee Y.M."/>
            <person name="Park S.I."/>
            <person name="Yang J.H."/>
            <person name="West J.A."/>
            <person name="Bhattacharya D."/>
            <person name="Yoon H.S."/>
        </authorList>
    </citation>
    <scope>NUCLEOTIDE SEQUENCE [LARGE SCALE GENOMIC DNA]</scope>
    <source>
        <strain evidence="10 11">CCMP1338</strain>
        <tissue evidence="10">Whole cell</tissue>
    </source>
</reference>
<keyword evidence="11" id="KW-1185">Reference proteome</keyword>
<protein>
    <recommendedName>
        <fullName evidence="3">Mediator of RNA polymerase II transcription subunit 13</fullName>
    </recommendedName>
</protein>
<evidence type="ECO:0000256" key="2">
    <source>
        <dbReference type="ARBA" id="ARBA00009354"/>
    </source>
</evidence>
<gene>
    <name evidence="10" type="ORF">NDN08_000475</name>
</gene>
<sequence>MNTDHSYNDLISNTFLIRGFDSVQYAVYNLPVGRDPLRSRESSPLADRIKYIDNLVTHGAILGAAAAMLVDEHKLIASWETRGNGDGGELCVFGISSETVDIAGLDAIVKGVLTRIETGFWSSSAPEKVPAKDGRNRIGKSLCRAVKFMLERALLRHGCLRLERSLVLSTNDGSDSFLLYVDTFLSTGSANAVGAKVSVERSLFSSLRVQDVEQLDGSPVSMSPSGVRGTLCSSEGIGQSLADSVVRRWHEAGLIGSVMDFAAGDDVDETDVDDVLRKAVYVELQDGSMIPFPTKSILVEHEGGVEQSAESTGENVEGEGSAVDQTNDANSRKRPRDDPSGSEAKVLDQKRDGESIPISKDAFLNAKGLNAFVDEAFGVYGIHMAKNDEYVENKQESHATVQEVGSAPLRLRSEVSRSGVAGGMRPLSNVYFPRKNFENFGEMRTDMDAPSAENGVKSMLDAEDKASVPVKSEAEKPRGVTFVPNETKTGQEKSLSRSVPVDCASLSVVLQNVPGLVSEPAEDCIEFSQSPSSLSMPSNTELTDILRLVDMQVVGRNVVEDELVSSPAEKDSLSLPLGVVRRTLAKINKIFQDMYSCRNLGSSKSKRIEIQGPVGIDSKPFSVTVLDPPQVCTGFRGDLIETSNCIIPFWEKACLEPFSDEKYVVFGVIAPSYLDKESERFFRDLKTSYQECSLGKHQVLAGSGFLYVDCLGMQAEELGTADMGAYAKIIDAYRMEVSSCAAKMTAQRDRKVEENFVVYVIPPVRFRDDKRLGALIRSLASLLSPAVDADGELIPSLIGGVRRFQLKILPQELLRPPSEGVMDTNRWPVRAQLIKSYAFSVYNMLRSKTVSAKDDGTRHHTSKSMGYEQIEFWSPVTPEYAGMSLAGNLPTAKHNSASNSAVEEWSPPANLASLASTAVQEASIVSSLYEPAMTLTGVGKQSEGTESNPGDMLLHLCYKYCPETQRYSYAWTDCRGEFLDVASLSCAADTGRQIRRVYFSLMLGRGQRWHLPYVRALGVVISKLGRLHASECEDWDFVIRKVLETTTEESETLLCRRFPPEVKQMNETEGFGNSGKENRPVLGFHPDKFQQDFVQVFRSVSLLELDEDQYFRILPLPSEETSQSATRQRDLLVAIPESGCGGSEAAAYILRSPRTLADTDSRSGVLRVRLYSHFGVADLDKRPEVDGADARAVTMYLAKNLYDLCAVGTPPCWPLDAWQPRWPIHVQAVRSHAKLTTLALSGLSGKGP</sequence>
<evidence type="ECO:0000256" key="6">
    <source>
        <dbReference type="ARBA" id="ARBA00023163"/>
    </source>
</evidence>
<proteinExistence type="inferred from homology"/>
<keyword evidence="5" id="KW-0805">Transcription regulation</keyword>
<comment type="subcellular location">
    <subcellularLocation>
        <location evidence="1">Nucleus</location>
    </subcellularLocation>
</comment>
<dbReference type="PANTHER" id="PTHR48249">
    <property type="entry name" value="MEDIATOR OF RNA POLYMERASE II TRANSCRIPTION SUBUNIT 13"/>
    <property type="match status" value="1"/>
</dbReference>
<name>A0AAV8UN95_9RHOD</name>
<dbReference type="PANTHER" id="PTHR48249:SF3">
    <property type="entry name" value="MEDIATOR OF RNA POLYMERASE II TRANSCRIPTION SUBUNIT 13"/>
    <property type="match status" value="1"/>
</dbReference>
<dbReference type="InterPro" id="IPR041285">
    <property type="entry name" value="MID_MedPIWI"/>
</dbReference>
<evidence type="ECO:0000256" key="5">
    <source>
        <dbReference type="ARBA" id="ARBA00023015"/>
    </source>
</evidence>
<organism evidence="10 11">
    <name type="scientific">Rhodosorus marinus</name>
    <dbReference type="NCBI Taxonomy" id="101924"/>
    <lineage>
        <taxon>Eukaryota</taxon>
        <taxon>Rhodophyta</taxon>
        <taxon>Stylonematophyceae</taxon>
        <taxon>Stylonematales</taxon>
        <taxon>Stylonemataceae</taxon>
        <taxon>Rhodosorus</taxon>
    </lineage>
</organism>
<feature type="region of interest" description="Disordered" evidence="8">
    <location>
        <begin position="467"/>
        <end position="494"/>
    </location>
</feature>
<evidence type="ECO:0000256" key="7">
    <source>
        <dbReference type="ARBA" id="ARBA00023242"/>
    </source>
</evidence>
<accession>A0AAV8UN95</accession>
<dbReference type="Proteomes" id="UP001157974">
    <property type="component" value="Unassembled WGS sequence"/>
</dbReference>
<feature type="domain" description="MID" evidence="9">
    <location>
        <begin position="664"/>
        <end position="846"/>
    </location>
</feature>
<dbReference type="EMBL" id="JAMWBK010000006">
    <property type="protein sequence ID" value="KAJ8903944.1"/>
    <property type="molecule type" value="Genomic_DNA"/>
</dbReference>
<evidence type="ECO:0000313" key="11">
    <source>
        <dbReference type="Proteomes" id="UP001157974"/>
    </source>
</evidence>
<dbReference type="GO" id="GO:0003713">
    <property type="term" value="F:transcription coactivator activity"/>
    <property type="evidence" value="ECO:0007669"/>
    <property type="project" value="TreeGrafter"/>
</dbReference>
<keyword evidence="4" id="KW-0678">Repressor</keyword>
<keyword evidence="6" id="KW-0804">Transcription</keyword>
<dbReference type="InterPro" id="IPR051139">
    <property type="entry name" value="Mediator_complx_sub13"/>
</dbReference>
<feature type="compositionally biased region" description="Basic and acidic residues" evidence="8">
    <location>
        <begin position="335"/>
        <end position="352"/>
    </location>
</feature>
<dbReference type="AlphaFoldDB" id="A0AAV8UN95"/>
<evidence type="ECO:0000256" key="4">
    <source>
        <dbReference type="ARBA" id="ARBA00022491"/>
    </source>
</evidence>
<evidence type="ECO:0000256" key="8">
    <source>
        <dbReference type="SAM" id="MobiDB-lite"/>
    </source>
</evidence>
<feature type="compositionally biased region" description="Basic and acidic residues" evidence="8">
    <location>
        <begin position="467"/>
        <end position="478"/>
    </location>
</feature>
<comment type="caution">
    <text evidence="10">The sequence shown here is derived from an EMBL/GenBank/DDBJ whole genome shotgun (WGS) entry which is preliminary data.</text>
</comment>
<keyword evidence="7" id="KW-0539">Nucleus</keyword>
<evidence type="ECO:0000256" key="1">
    <source>
        <dbReference type="ARBA" id="ARBA00004123"/>
    </source>
</evidence>
<evidence type="ECO:0000259" key="9">
    <source>
        <dbReference type="Pfam" id="PF18296"/>
    </source>
</evidence>
<dbReference type="GO" id="GO:0045944">
    <property type="term" value="P:positive regulation of transcription by RNA polymerase II"/>
    <property type="evidence" value="ECO:0007669"/>
    <property type="project" value="TreeGrafter"/>
</dbReference>
<evidence type="ECO:0000313" key="10">
    <source>
        <dbReference type="EMBL" id="KAJ8903944.1"/>
    </source>
</evidence>
<feature type="region of interest" description="Disordered" evidence="8">
    <location>
        <begin position="303"/>
        <end position="352"/>
    </location>
</feature>
<comment type="similarity">
    <text evidence="2">Belongs to the Mediator complex subunit 13 family.</text>
</comment>